<protein>
    <recommendedName>
        <fullName evidence="3">histidine kinase</fullName>
        <ecNumber evidence="3">2.7.13.3</ecNumber>
    </recommendedName>
</protein>
<dbReference type="SMART" id="SM00387">
    <property type="entry name" value="HATPase_c"/>
    <property type="match status" value="1"/>
</dbReference>
<evidence type="ECO:0000256" key="5">
    <source>
        <dbReference type="ARBA" id="ARBA00022553"/>
    </source>
</evidence>
<evidence type="ECO:0000256" key="14">
    <source>
        <dbReference type="SAM" id="Phobius"/>
    </source>
</evidence>
<evidence type="ECO:0000256" key="1">
    <source>
        <dbReference type="ARBA" id="ARBA00000085"/>
    </source>
</evidence>
<dbReference type="InterPro" id="IPR050351">
    <property type="entry name" value="BphY/WalK/GraS-like"/>
</dbReference>
<dbReference type="GO" id="GO:0016036">
    <property type="term" value="P:cellular response to phosphate starvation"/>
    <property type="evidence" value="ECO:0007669"/>
    <property type="project" value="TreeGrafter"/>
</dbReference>
<dbReference type="OrthoDB" id="9780487at2"/>
<evidence type="ECO:0000256" key="12">
    <source>
        <dbReference type="ARBA" id="ARBA00023012"/>
    </source>
</evidence>
<dbReference type="Proteomes" id="UP000288943">
    <property type="component" value="Chromosome"/>
</dbReference>
<dbReference type="GO" id="GO:0004721">
    <property type="term" value="F:phosphoprotein phosphatase activity"/>
    <property type="evidence" value="ECO:0007669"/>
    <property type="project" value="TreeGrafter"/>
</dbReference>
<keyword evidence="12" id="KW-0902">Two-component regulatory system</keyword>
<dbReference type="EMBL" id="CP026520">
    <property type="protein sequence ID" value="QAV16377.1"/>
    <property type="molecule type" value="Genomic_DNA"/>
</dbReference>
<dbReference type="AlphaFoldDB" id="A0A410WPZ8"/>
<dbReference type="PANTHER" id="PTHR45453:SF2">
    <property type="entry name" value="HISTIDINE KINASE"/>
    <property type="match status" value="1"/>
</dbReference>
<evidence type="ECO:0000256" key="7">
    <source>
        <dbReference type="ARBA" id="ARBA00022692"/>
    </source>
</evidence>
<keyword evidence="13 14" id="KW-0472">Membrane</keyword>
<organism evidence="17 18">
    <name type="scientific">Paenibacillus chitinolyticus</name>
    <dbReference type="NCBI Taxonomy" id="79263"/>
    <lineage>
        <taxon>Bacteria</taxon>
        <taxon>Bacillati</taxon>
        <taxon>Bacillota</taxon>
        <taxon>Bacilli</taxon>
        <taxon>Bacillales</taxon>
        <taxon>Paenibacillaceae</taxon>
        <taxon>Paenibacillus</taxon>
    </lineage>
</organism>
<keyword evidence="7 14" id="KW-0812">Transmembrane</keyword>
<dbReference type="GeneID" id="95373423"/>
<dbReference type="GO" id="GO:0005886">
    <property type="term" value="C:plasma membrane"/>
    <property type="evidence" value="ECO:0007669"/>
    <property type="project" value="UniProtKB-SubCell"/>
</dbReference>
<dbReference type="Pfam" id="PF00512">
    <property type="entry name" value="HisKA"/>
    <property type="match status" value="1"/>
</dbReference>
<reference evidence="17 18" key="1">
    <citation type="submission" date="2018-01" db="EMBL/GenBank/DDBJ databases">
        <title>The whole genome sequencing and assembly of Paenibacillus chitinolyticus KCCM 41400 strain.</title>
        <authorList>
            <person name="Kim J.-Y."/>
            <person name="Park M.-K."/>
            <person name="Lee Y.-J."/>
            <person name="Yi H."/>
            <person name="Bahn Y.-S."/>
            <person name="Kim J.F."/>
            <person name="Lee D.-W."/>
        </authorList>
    </citation>
    <scope>NUCLEOTIDE SEQUENCE [LARGE SCALE GENOMIC DNA]</scope>
    <source>
        <strain evidence="17 18">KCCM 41400</strain>
    </source>
</reference>
<evidence type="ECO:0000256" key="3">
    <source>
        <dbReference type="ARBA" id="ARBA00012438"/>
    </source>
</evidence>
<dbReference type="Pfam" id="PF02518">
    <property type="entry name" value="HATPase_c"/>
    <property type="match status" value="1"/>
</dbReference>
<evidence type="ECO:0000259" key="15">
    <source>
        <dbReference type="PROSITE" id="PS50109"/>
    </source>
</evidence>
<dbReference type="PROSITE" id="PS50109">
    <property type="entry name" value="HIS_KIN"/>
    <property type="match status" value="1"/>
</dbReference>
<keyword evidence="4" id="KW-1003">Cell membrane</keyword>
<keyword evidence="19" id="KW-1185">Reference proteome</keyword>
<keyword evidence="11 14" id="KW-1133">Transmembrane helix</keyword>
<evidence type="ECO:0000256" key="11">
    <source>
        <dbReference type="ARBA" id="ARBA00022989"/>
    </source>
</evidence>
<keyword evidence="10" id="KW-0067">ATP-binding</keyword>
<name>A0A410WPZ8_9BACL</name>
<keyword evidence="5" id="KW-0597">Phosphoprotein</keyword>
<dbReference type="PRINTS" id="PR00344">
    <property type="entry name" value="BCTRLSENSOR"/>
</dbReference>
<evidence type="ECO:0000256" key="2">
    <source>
        <dbReference type="ARBA" id="ARBA00004651"/>
    </source>
</evidence>
<evidence type="ECO:0000256" key="10">
    <source>
        <dbReference type="ARBA" id="ARBA00022840"/>
    </source>
</evidence>
<keyword evidence="9 17" id="KW-0418">Kinase</keyword>
<evidence type="ECO:0000256" key="6">
    <source>
        <dbReference type="ARBA" id="ARBA00022679"/>
    </source>
</evidence>
<reference evidence="16 19" key="2">
    <citation type="submission" date="2022-05" db="EMBL/GenBank/DDBJ databases">
        <title>Genome Sequencing of Bee-Associated Microbes.</title>
        <authorList>
            <person name="Dunlap C."/>
        </authorList>
    </citation>
    <scope>NUCLEOTIDE SEQUENCE [LARGE SCALE GENOMIC DNA]</scope>
    <source>
        <strain evidence="16 19">NRRL B-23120</strain>
    </source>
</reference>
<dbReference type="GO" id="GO:0000155">
    <property type="term" value="F:phosphorelay sensor kinase activity"/>
    <property type="evidence" value="ECO:0007669"/>
    <property type="project" value="InterPro"/>
</dbReference>
<dbReference type="InterPro" id="IPR004358">
    <property type="entry name" value="Sig_transdc_His_kin-like_C"/>
</dbReference>
<proteinExistence type="predicted"/>
<dbReference type="InterPro" id="IPR036890">
    <property type="entry name" value="HATPase_C_sf"/>
</dbReference>
<evidence type="ECO:0000313" key="16">
    <source>
        <dbReference type="EMBL" id="MCY9597257.1"/>
    </source>
</evidence>
<gene>
    <name evidence="16" type="ORF">M5X16_15965</name>
    <name evidence="17" type="ORF">PC41400_01155</name>
</gene>
<accession>A0A410WPZ8</accession>
<evidence type="ECO:0000313" key="18">
    <source>
        <dbReference type="Proteomes" id="UP000288943"/>
    </source>
</evidence>
<evidence type="ECO:0000256" key="9">
    <source>
        <dbReference type="ARBA" id="ARBA00022777"/>
    </source>
</evidence>
<dbReference type="PANTHER" id="PTHR45453">
    <property type="entry name" value="PHOSPHATE REGULON SENSOR PROTEIN PHOR"/>
    <property type="match status" value="1"/>
</dbReference>
<keyword evidence="8" id="KW-0547">Nucleotide-binding</keyword>
<dbReference type="RefSeq" id="WP_042231552.1">
    <property type="nucleotide sequence ID" value="NZ_CP026520.1"/>
</dbReference>
<feature type="domain" description="Histidine kinase" evidence="15">
    <location>
        <begin position="119"/>
        <end position="326"/>
    </location>
</feature>
<dbReference type="InterPro" id="IPR005467">
    <property type="entry name" value="His_kinase_dom"/>
</dbReference>
<evidence type="ECO:0000256" key="13">
    <source>
        <dbReference type="ARBA" id="ARBA00023136"/>
    </source>
</evidence>
<dbReference type="InterPro" id="IPR003594">
    <property type="entry name" value="HATPase_dom"/>
</dbReference>
<evidence type="ECO:0000256" key="8">
    <source>
        <dbReference type="ARBA" id="ARBA00022741"/>
    </source>
</evidence>
<keyword evidence="6" id="KW-0808">Transferase</keyword>
<dbReference type="EC" id="2.7.13.3" evidence="3"/>
<evidence type="ECO:0000313" key="17">
    <source>
        <dbReference type="EMBL" id="QAV16377.1"/>
    </source>
</evidence>
<comment type="subcellular location">
    <subcellularLocation>
        <location evidence="2">Cell membrane</location>
        <topology evidence="2">Multi-pass membrane protein</topology>
    </subcellularLocation>
</comment>
<dbReference type="Gene3D" id="3.30.565.10">
    <property type="entry name" value="Histidine kinase-like ATPase, C-terminal domain"/>
    <property type="match status" value="1"/>
</dbReference>
<dbReference type="EMBL" id="JAMDMJ010000018">
    <property type="protein sequence ID" value="MCY9597257.1"/>
    <property type="molecule type" value="Genomic_DNA"/>
</dbReference>
<dbReference type="SUPFAM" id="SSF55874">
    <property type="entry name" value="ATPase domain of HSP90 chaperone/DNA topoisomerase II/histidine kinase"/>
    <property type="match status" value="1"/>
</dbReference>
<dbReference type="CDD" id="cd00082">
    <property type="entry name" value="HisKA"/>
    <property type="match status" value="1"/>
</dbReference>
<feature type="transmembrane region" description="Helical" evidence="14">
    <location>
        <begin position="36"/>
        <end position="54"/>
    </location>
</feature>
<dbReference type="SMART" id="SM00388">
    <property type="entry name" value="HisKA"/>
    <property type="match status" value="1"/>
</dbReference>
<dbReference type="InterPro" id="IPR003661">
    <property type="entry name" value="HisK_dim/P_dom"/>
</dbReference>
<evidence type="ECO:0000313" key="19">
    <source>
        <dbReference type="Proteomes" id="UP001527202"/>
    </source>
</evidence>
<dbReference type="GO" id="GO:0005524">
    <property type="term" value="F:ATP binding"/>
    <property type="evidence" value="ECO:0007669"/>
    <property type="project" value="UniProtKB-KW"/>
</dbReference>
<comment type="catalytic activity">
    <reaction evidence="1">
        <text>ATP + protein L-histidine = ADP + protein N-phospho-L-histidine.</text>
        <dbReference type="EC" id="2.7.13.3"/>
    </reaction>
</comment>
<feature type="transmembrane region" description="Helical" evidence="14">
    <location>
        <begin position="12"/>
        <end position="30"/>
    </location>
</feature>
<evidence type="ECO:0000256" key="4">
    <source>
        <dbReference type="ARBA" id="ARBA00022475"/>
    </source>
</evidence>
<dbReference type="KEGG" id="pchi:PC41400_01155"/>
<dbReference type="FunFam" id="3.30.565.10:FF:000057">
    <property type="entry name" value="Sensor histidine kinase"/>
    <property type="match status" value="1"/>
</dbReference>
<dbReference type="Proteomes" id="UP001527202">
    <property type="component" value="Unassembled WGS sequence"/>
</dbReference>
<sequence length="327" mass="37972">MRLFVRDHVPLIGFSLVQMLVILLICWLDGYNHLGTALYALFLGLCVLLVYLMYRYVRLRAFYRYISDPSDVLPRELKVSRAPLAASLTKILDARYRESKQLEHVREERQRQHLTFMNQWVHQMKTPLSVIQLITQNGEDERFASIAEESDRLRHGLEMVLYMARRETFAQDFHIYRVGLKELVNEVIQDNRRSFIRHYVHPELLIDESVTVESDAKWLRFIVQQLISNAITYSAGSRTKVVFKAHAQDKAVILSVTDQGVGIPPSDLKRVFDPFFTGENGRKFKESTGMGLYLVKEVADRLHHRVEIESETGKGTAVRIIFPYATE</sequence>